<keyword evidence="2" id="KW-1185">Reference proteome</keyword>
<evidence type="ECO:0000313" key="2">
    <source>
        <dbReference type="Proteomes" id="UP001218218"/>
    </source>
</evidence>
<evidence type="ECO:0000313" key="1">
    <source>
        <dbReference type="EMBL" id="KAJ7301678.1"/>
    </source>
</evidence>
<dbReference type="Proteomes" id="UP001218218">
    <property type="component" value="Unassembled WGS sequence"/>
</dbReference>
<proteinExistence type="predicted"/>
<sequence>MWAQWDWVYARDYKLLAEQSTPRYKLSVQSRLDFRTESQARHLEICIWALWMYPTMLTLVLEFSGASALNDVATPPLPSLIWAQEKLREVEPIVRAQFTSLSHTSDILFFVFLPREDDGHTHEGSRDVDLPPSVSLFVVVQVPTKAVHLVWRKIAARWTTGGVFRKYKPLETSRLVDFTRPASAGGGKVEEEED</sequence>
<gene>
    <name evidence="1" type="ORF">DFH08DRAFT_827297</name>
</gene>
<dbReference type="EMBL" id="JARIHO010000129">
    <property type="protein sequence ID" value="KAJ7301678.1"/>
    <property type="molecule type" value="Genomic_DNA"/>
</dbReference>
<protein>
    <submittedName>
        <fullName evidence="1">Uncharacterized protein</fullName>
    </submittedName>
</protein>
<comment type="caution">
    <text evidence="1">The sequence shown here is derived from an EMBL/GenBank/DDBJ whole genome shotgun (WGS) entry which is preliminary data.</text>
</comment>
<accession>A0AAD7E895</accession>
<name>A0AAD7E895_9AGAR</name>
<reference evidence="1" key="1">
    <citation type="submission" date="2023-03" db="EMBL/GenBank/DDBJ databases">
        <title>Massive genome expansion in bonnet fungi (Mycena s.s.) driven by repeated elements and novel gene families across ecological guilds.</title>
        <authorList>
            <consortium name="Lawrence Berkeley National Laboratory"/>
            <person name="Harder C.B."/>
            <person name="Miyauchi S."/>
            <person name="Viragh M."/>
            <person name="Kuo A."/>
            <person name="Thoen E."/>
            <person name="Andreopoulos B."/>
            <person name="Lu D."/>
            <person name="Skrede I."/>
            <person name="Drula E."/>
            <person name="Henrissat B."/>
            <person name="Morin E."/>
            <person name="Kohler A."/>
            <person name="Barry K."/>
            <person name="LaButti K."/>
            <person name="Morin E."/>
            <person name="Salamov A."/>
            <person name="Lipzen A."/>
            <person name="Mereny Z."/>
            <person name="Hegedus B."/>
            <person name="Baldrian P."/>
            <person name="Stursova M."/>
            <person name="Weitz H."/>
            <person name="Taylor A."/>
            <person name="Grigoriev I.V."/>
            <person name="Nagy L.G."/>
            <person name="Martin F."/>
            <person name="Kauserud H."/>
        </authorList>
    </citation>
    <scope>NUCLEOTIDE SEQUENCE</scope>
    <source>
        <strain evidence="1">CBHHK002</strain>
    </source>
</reference>
<dbReference type="AlphaFoldDB" id="A0AAD7E895"/>
<organism evidence="1 2">
    <name type="scientific">Mycena albidolilacea</name>
    <dbReference type="NCBI Taxonomy" id="1033008"/>
    <lineage>
        <taxon>Eukaryota</taxon>
        <taxon>Fungi</taxon>
        <taxon>Dikarya</taxon>
        <taxon>Basidiomycota</taxon>
        <taxon>Agaricomycotina</taxon>
        <taxon>Agaricomycetes</taxon>
        <taxon>Agaricomycetidae</taxon>
        <taxon>Agaricales</taxon>
        <taxon>Marasmiineae</taxon>
        <taxon>Mycenaceae</taxon>
        <taxon>Mycena</taxon>
    </lineage>
</organism>